<protein>
    <submittedName>
        <fullName evidence="1">Phosphohistidine phosphatase SixA</fullName>
    </submittedName>
</protein>
<dbReference type="CDD" id="cd07067">
    <property type="entry name" value="HP_PGM_like"/>
    <property type="match status" value="1"/>
</dbReference>
<dbReference type="Pfam" id="PF00300">
    <property type="entry name" value="His_Phos_1"/>
    <property type="match status" value="1"/>
</dbReference>
<dbReference type="PROSITE" id="PS51257">
    <property type="entry name" value="PROKAR_LIPOPROTEIN"/>
    <property type="match status" value="1"/>
</dbReference>
<name>A0A3E0E1D0_9BACT</name>
<dbReference type="OrthoDB" id="3296006at2"/>
<comment type="caution">
    <text evidence="1">The sequence shown here is derived from an EMBL/GenBank/DDBJ whole genome shotgun (WGS) entry which is preliminary data.</text>
</comment>
<dbReference type="AlphaFoldDB" id="A0A3E0E1D0"/>
<evidence type="ECO:0000313" key="1">
    <source>
        <dbReference type="EMBL" id="REG92104.1"/>
    </source>
</evidence>
<evidence type="ECO:0000313" key="2">
    <source>
        <dbReference type="Proteomes" id="UP000256405"/>
    </source>
</evidence>
<dbReference type="InterPro" id="IPR013078">
    <property type="entry name" value="His_Pase_superF_clade-1"/>
</dbReference>
<organism evidence="1 2">
    <name type="scientific">Algoriphagus antarcticus</name>
    <dbReference type="NCBI Taxonomy" id="238540"/>
    <lineage>
        <taxon>Bacteria</taxon>
        <taxon>Pseudomonadati</taxon>
        <taxon>Bacteroidota</taxon>
        <taxon>Cytophagia</taxon>
        <taxon>Cytophagales</taxon>
        <taxon>Cyclobacteriaceae</taxon>
        <taxon>Algoriphagus</taxon>
    </lineage>
</organism>
<keyword evidence="2" id="KW-1185">Reference proteome</keyword>
<proteinExistence type="predicted"/>
<dbReference type="SUPFAM" id="SSF53254">
    <property type="entry name" value="Phosphoglycerate mutase-like"/>
    <property type="match status" value="1"/>
</dbReference>
<dbReference type="SMART" id="SM00855">
    <property type="entry name" value="PGAM"/>
    <property type="match status" value="1"/>
</dbReference>
<dbReference type="InterPro" id="IPR029033">
    <property type="entry name" value="His_PPase_superfam"/>
</dbReference>
<gene>
    <name evidence="1" type="ORF">C8N25_103182</name>
</gene>
<dbReference type="Gene3D" id="3.40.50.1240">
    <property type="entry name" value="Phosphoglycerate mutase-like"/>
    <property type="match status" value="1"/>
</dbReference>
<dbReference type="Proteomes" id="UP000256405">
    <property type="component" value="Unassembled WGS sequence"/>
</dbReference>
<dbReference type="RefSeq" id="WP_086539339.1">
    <property type="nucleotide sequence ID" value="NZ_MSSW01000001.1"/>
</dbReference>
<accession>A0A3E0E1D0</accession>
<reference evidence="1 2" key="1">
    <citation type="submission" date="2018-08" db="EMBL/GenBank/DDBJ databases">
        <title>Genomic Encyclopedia of Archaeal and Bacterial Type Strains, Phase II (KMG-II): from individual species to whole genera.</title>
        <authorList>
            <person name="Goeker M."/>
        </authorList>
    </citation>
    <scope>NUCLEOTIDE SEQUENCE [LARGE SCALE GENOMIC DNA]</scope>
    <source>
        <strain evidence="1 2">DSM 15986</strain>
    </source>
</reference>
<sequence>MKYIILFLIASLFAACSSEQKPKTIYIVRHAEKQLTGDDPELSVAGNVRAQKLAQILADKEITHIFSTVYKRTRLTATSTANEAGVEIETYDPKNHDALVELLRDLEGNILIVGHSNTVGQVANYFVGDGEKYGDLEDSEYNYIYVVTLEKEGTSSVVRKTYKDY</sequence>
<dbReference type="EMBL" id="QUNF01000003">
    <property type="protein sequence ID" value="REG92104.1"/>
    <property type="molecule type" value="Genomic_DNA"/>
</dbReference>